<feature type="transmembrane region" description="Helical" evidence="2">
    <location>
        <begin position="20"/>
        <end position="39"/>
    </location>
</feature>
<name>A0AAN7VVK9_9PEZI</name>
<gene>
    <name evidence="3" type="ORF">LTR97_002643</name>
</gene>
<protein>
    <submittedName>
        <fullName evidence="3">Uncharacterized protein</fullName>
    </submittedName>
</protein>
<sequence>MKLPALKPTHDSKWKLVGRLAFHSIILILIVALFPLLIAELGSYGFDDHPTGMVCYADGSPHLLAGYDYHLVQAWIPSLFLDITMGSGKLTFPQAKGIDIVWDLVAGRGGQVVMTVLSYPILRRTLTYCMEKQSVPFSLFSSFTHGQVSVRSLFALATCDRHVGQSRARSILTARSWLFAAMALVGTYLLAFPTIVTSMAGYQSNLAPFAEDPTNPDTLLPVSRMQLPYNVVVDGPRIGLSEMYPAYSEVLSDPEGEMTLSNYYQVVQYITSGFDGCTYTTSCANFSDPGMYNRSMDPYDAYNEYDFELHNGTVTLPMGNRLYEDGYASNIAFSFPQNLTSLDQVKSNITFLNATTVLATPPLKILQNSYVPASGGDAGEQYLWVGTTMLNRTWLLDTTYRWGFSSGLLLLFAAATALYTILVVTLHWVVYSHSRADRHGHHVSVYRDALDLAEELKMALGVGVVSMTGAELDEEVRGLDARGRWEIGRGVGVEIQDLAPSRWDETVMRRKERKSESAMRKEMGTLPAAQGSVGTLVEGEREKRHGLLGRLIGERGSSVMRRACGGAYDKAESDEEEGQAHEDLSLGKHMM</sequence>
<dbReference type="Proteomes" id="UP001310594">
    <property type="component" value="Unassembled WGS sequence"/>
</dbReference>
<proteinExistence type="predicted"/>
<feature type="compositionally biased region" description="Basic and acidic residues" evidence="1">
    <location>
        <begin position="578"/>
        <end position="591"/>
    </location>
</feature>
<evidence type="ECO:0000313" key="4">
    <source>
        <dbReference type="Proteomes" id="UP001310594"/>
    </source>
</evidence>
<feature type="transmembrane region" description="Helical" evidence="2">
    <location>
        <begin position="177"/>
        <end position="196"/>
    </location>
</feature>
<dbReference type="EMBL" id="JAVRQU010000003">
    <property type="protein sequence ID" value="KAK5705524.1"/>
    <property type="molecule type" value="Genomic_DNA"/>
</dbReference>
<dbReference type="AlphaFoldDB" id="A0AAN7VVK9"/>
<organism evidence="3 4">
    <name type="scientific">Elasticomyces elasticus</name>
    <dbReference type="NCBI Taxonomy" id="574655"/>
    <lineage>
        <taxon>Eukaryota</taxon>
        <taxon>Fungi</taxon>
        <taxon>Dikarya</taxon>
        <taxon>Ascomycota</taxon>
        <taxon>Pezizomycotina</taxon>
        <taxon>Dothideomycetes</taxon>
        <taxon>Dothideomycetidae</taxon>
        <taxon>Mycosphaerellales</taxon>
        <taxon>Teratosphaeriaceae</taxon>
        <taxon>Elasticomyces</taxon>
    </lineage>
</organism>
<reference evidence="3" key="1">
    <citation type="submission" date="2023-08" db="EMBL/GenBank/DDBJ databases">
        <title>Black Yeasts Isolated from many extreme environments.</title>
        <authorList>
            <person name="Coleine C."/>
            <person name="Stajich J.E."/>
            <person name="Selbmann L."/>
        </authorList>
    </citation>
    <scope>NUCLEOTIDE SEQUENCE</scope>
    <source>
        <strain evidence="3">CCFEE 5810</strain>
    </source>
</reference>
<evidence type="ECO:0000313" key="3">
    <source>
        <dbReference type="EMBL" id="KAK5705524.1"/>
    </source>
</evidence>
<comment type="caution">
    <text evidence="3">The sequence shown here is derived from an EMBL/GenBank/DDBJ whole genome shotgun (WGS) entry which is preliminary data.</text>
</comment>
<feature type="transmembrane region" description="Helical" evidence="2">
    <location>
        <begin position="408"/>
        <end position="431"/>
    </location>
</feature>
<keyword evidence="2" id="KW-0472">Membrane</keyword>
<keyword evidence="2" id="KW-1133">Transmembrane helix</keyword>
<feature type="region of interest" description="Disordered" evidence="1">
    <location>
        <begin position="568"/>
        <end position="591"/>
    </location>
</feature>
<keyword evidence="2" id="KW-0812">Transmembrane</keyword>
<accession>A0AAN7VVK9</accession>
<evidence type="ECO:0000256" key="2">
    <source>
        <dbReference type="SAM" id="Phobius"/>
    </source>
</evidence>
<evidence type="ECO:0000256" key="1">
    <source>
        <dbReference type="SAM" id="MobiDB-lite"/>
    </source>
</evidence>